<name>A0A9X8H5G1_APHAT</name>
<evidence type="ECO:0000256" key="2">
    <source>
        <dbReference type="SAM" id="Phobius"/>
    </source>
</evidence>
<proteinExistence type="predicted"/>
<dbReference type="Proteomes" id="UP000275652">
    <property type="component" value="Unassembled WGS sequence"/>
</dbReference>
<dbReference type="EMBL" id="QUTI01036636">
    <property type="protein sequence ID" value="RLO01301.1"/>
    <property type="molecule type" value="Genomic_DNA"/>
</dbReference>
<keyword evidence="2" id="KW-0472">Membrane</keyword>
<sequence>IQTWGMLSLILAIEIMVRNQYNMFGDPAAIYLIPFMLSVCVFTRNICLYISRKFAMYKLRHENTAWHNAPDDDHSGVPDWEELERIKGASHEAFLMNQRLTSETFRFKFLNYNRPWIVAQLPNILTPRTLRRARPYLITQFSKILSSLNPNVSDDDDDGAVLLYHYDSEVSNHLTCLRRRQAAFWACVTERAISRPHSPPLINAARKVECESCLSRRQLQVEMVIPIEVMGDKFERSFPSDEFDVAEWKKYFAQHQKFKTLCLSCLAKQKLEMRMPALGSTGDHADDDEAAATLGFGQVYLTAASRALMLKWYRLGQDRVFGKTGKRRAVANVSDDDDDVATRGAIWANRPVRLNAASTAVALKWMVSARLNLKAKVQGKKVTPLETSAKPKRKKPPTKETIKAQRTKRK</sequence>
<evidence type="ECO:0000313" key="3">
    <source>
        <dbReference type="EMBL" id="RLO01301.1"/>
    </source>
</evidence>
<accession>A0A9X8H5G1</accession>
<keyword evidence="2" id="KW-1133">Transmembrane helix</keyword>
<reference evidence="3 4" key="1">
    <citation type="journal article" date="2018" name="J. Invertebr. Pathol.">
        <title>New genotyping method for the causative agent of crayfish plague (Aphanomyces astaci) based on whole genome data.</title>
        <authorList>
            <person name="Minardi D."/>
            <person name="Studholme D.J."/>
            <person name="van der Giezen M."/>
            <person name="Pretto T."/>
            <person name="Oidtmann B."/>
        </authorList>
    </citation>
    <scope>NUCLEOTIDE SEQUENCE [LARGE SCALE GENOMIC DNA]</scope>
    <source>
        <strain evidence="3 4">KB13</strain>
    </source>
</reference>
<feature type="transmembrane region" description="Helical" evidence="2">
    <location>
        <begin position="28"/>
        <end position="50"/>
    </location>
</feature>
<dbReference type="AlphaFoldDB" id="A0A9X8H5G1"/>
<comment type="caution">
    <text evidence="3">The sequence shown here is derived from an EMBL/GenBank/DDBJ whole genome shotgun (WGS) entry which is preliminary data.</text>
</comment>
<organism evidence="3 4">
    <name type="scientific">Aphanomyces astaci</name>
    <name type="common">Crayfish plague agent</name>
    <dbReference type="NCBI Taxonomy" id="112090"/>
    <lineage>
        <taxon>Eukaryota</taxon>
        <taxon>Sar</taxon>
        <taxon>Stramenopiles</taxon>
        <taxon>Oomycota</taxon>
        <taxon>Saprolegniomycetes</taxon>
        <taxon>Saprolegniales</taxon>
        <taxon>Verrucalvaceae</taxon>
        <taxon>Aphanomyces</taxon>
    </lineage>
</organism>
<feature type="region of interest" description="Disordered" evidence="1">
    <location>
        <begin position="378"/>
        <end position="410"/>
    </location>
</feature>
<protein>
    <submittedName>
        <fullName evidence="3">Uncharacterized protein</fullName>
    </submittedName>
</protein>
<feature type="non-terminal residue" evidence="3">
    <location>
        <position position="1"/>
    </location>
</feature>
<evidence type="ECO:0000256" key="1">
    <source>
        <dbReference type="SAM" id="MobiDB-lite"/>
    </source>
</evidence>
<evidence type="ECO:0000313" key="4">
    <source>
        <dbReference type="Proteomes" id="UP000275652"/>
    </source>
</evidence>
<gene>
    <name evidence="3" type="ORF">DYB28_015953</name>
</gene>
<keyword evidence="2" id="KW-0812">Transmembrane</keyword>